<feature type="region of interest" description="Disordered" evidence="1">
    <location>
        <begin position="1"/>
        <end position="68"/>
    </location>
</feature>
<accession>A0AAE9FDH0</accession>
<name>A0AAE9FDH0_CAEBR</name>
<reference evidence="2 3" key="1">
    <citation type="submission" date="2022-04" db="EMBL/GenBank/DDBJ databases">
        <title>Chromosome-level reference genomes for two strains of Caenorhabditis briggsae: an improved platform for comparative genomics.</title>
        <authorList>
            <person name="Stevens L."/>
            <person name="Andersen E."/>
        </authorList>
    </citation>
    <scope>NUCLEOTIDE SEQUENCE [LARGE SCALE GENOMIC DNA]</scope>
    <source>
        <strain evidence="2">VX34</strain>
        <tissue evidence="2">Whole-organism</tissue>
    </source>
</reference>
<organism evidence="2 3">
    <name type="scientific">Caenorhabditis briggsae</name>
    <dbReference type="NCBI Taxonomy" id="6238"/>
    <lineage>
        <taxon>Eukaryota</taxon>
        <taxon>Metazoa</taxon>
        <taxon>Ecdysozoa</taxon>
        <taxon>Nematoda</taxon>
        <taxon>Chromadorea</taxon>
        <taxon>Rhabditida</taxon>
        <taxon>Rhabditina</taxon>
        <taxon>Rhabditomorpha</taxon>
        <taxon>Rhabditoidea</taxon>
        <taxon>Rhabditidae</taxon>
        <taxon>Peloderinae</taxon>
        <taxon>Caenorhabditis</taxon>
    </lineage>
</organism>
<evidence type="ECO:0000313" key="3">
    <source>
        <dbReference type="Proteomes" id="UP000829354"/>
    </source>
</evidence>
<feature type="compositionally biased region" description="Polar residues" evidence="1">
    <location>
        <begin position="36"/>
        <end position="45"/>
    </location>
</feature>
<evidence type="ECO:0000313" key="2">
    <source>
        <dbReference type="EMBL" id="UMM40804.1"/>
    </source>
</evidence>
<proteinExistence type="predicted"/>
<keyword evidence="3" id="KW-1185">Reference proteome</keyword>
<dbReference type="EMBL" id="CP092625">
    <property type="protein sequence ID" value="UMM40804.1"/>
    <property type="molecule type" value="Genomic_DNA"/>
</dbReference>
<feature type="compositionally biased region" description="Polar residues" evidence="1">
    <location>
        <begin position="1"/>
        <end position="13"/>
    </location>
</feature>
<dbReference type="AlphaFoldDB" id="A0AAE9FDH0"/>
<gene>
    <name evidence="2" type="ORF">L5515_017316</name>
</gene>
<protein>
    <submittedName>
        <fullName evidence="2">Uncharacterized protein</fullName>
    </submittedName>
</protein>
<evidence type="ECO:0000256" key="1">
    <source>
        <dbReference type="SAM" id="MobiDB-lite"/>
    </source>
</evidence>
<dbReference type="Proteomes" id="UP000829354">
    <property type="component" value="Chromosome X"/>
</dbReference>
<sequence length="68" mass="7325">MVQSQHLAQQLPKSQAPPASLLPTARPGMSDGLEEGSSTSSQTNKSGKRKCQRRGDPLDVTEPPARRQ</sequence>